<name>A0A8J3VWX4_9ACTN</name>
<dbReference type="AlphaFoldDB" id="A0A8J3VWX4"/>
<evidence type="ECO:0000313" key="2">
    <source>
        <dbReference type="Proteomes" id="UP000642748"/>
    </source>
</evidence>
<keyword evidence="2" id="KW-1185">Reference proteome</keyword>
<protein>
    <submittedName>
        <fullName evidence="1">Uncharacterized protein</fullName>
    </submittedName>
</protein>
<accession>A0A8J3VWX4</accession>
<dbReference type="Proteomes" id="UP000642748">
    <property type="component" value="Unassembled WGS sequence"/>
</dbReference>
<proteinExistence type="predicted"/>
<reference evidence="1" key="1">
    <citation type="submission" date="2021-01" db="EMBL/GenBank/DDBJ databases">
        <title>Whole genome shotgun sequence of Rugosimonospora africana NBRC 104875.</title>
        <authorList>
            <person name="Komaki H."/>
            <person name="Tamura T."/>
        </authorList>
    </citation>
    <scope>NUCLEOTIDE SEQUENCE</scope>
    <source>
        <strain evidence="1">NBRC 104875</strain>
    </source>
</reference>
<gene>
    <name evidence="1" type="ORF">Raf01_94680</name>
</gene>
<dbReference type="EMBL" id="BONZ01000122">
    <property type="protein sequence ID" value="GIH21296.1"/>
    <property type="molecule type" value="Genomic_DNA"/>
</dbReference>
<comment type="caution">
    <text evidence="1">The sequence shown here is derived from an EMBL/GenBank/DDBJ whole genome shotgun (WGS) entry which is preliminary data.</text>
</comment>
<sequence length="184" mass="20713">MYVRFRAPEVDYFSGEEAPDSRGDLILQIEQADGWYRGEVAWTHEEAAEDLLVRFVESLVGAGQYPGDDLFDPTHIFADLGQLLQIAYKSATTGMFEPLTSVVEYCPPQWVITSTHLIGASRKGRFDYAIPIARINEPRWSQHMTEKTWIDEDSFDRAFSVAKLLFSAGKLAVKPPPAKGEPPF</sequence>
<organism evidence="1 2">
    <name type="scientific">Rugosimonospora africana</name>
    <dbReference type="NCBI Taxonomy" id="556532"/>
    <lineage>
        <taxon>Bacteria</taxon>
        <taxon>Bacillati</taxon>
        <taxon>Actinomycetota</taxon>
        <taxon>Actinomycetes</taxon>
        <taxon>Micromonosporales</taxon>
        <taxon>Micromonosporaceae</taxon>
        <taxon>Rugosimonospora</taxon>
    </lineage>
</organism>
<evidence type="ECO:0000313" key="1">
    <source>
        <dbReference type="EMBL" id="GIH21296.1"/>
    </source>
</evidence>